<evidence type="ECO:0000313" key="1">
    <source>
        <dbReference type="EMBL" id="NGY65996.1"/>
    </source>
</evidence>
<comment type="caution">
    <text evidence="1">The sequence shown here is derived from an EMBL/GenBank/DDBJ whole genome shotgun (WGS) entry which is preliminary data.</text>
</comment>
<proteinExistence type="predicted"/>
<accession>A0A7C9W1S3</accession>
<evidence type="ECO:0000313" key="2">
    <source>
        <dbReference type="Proteomes" id="UP000481360"/>
    </source>
</evidence>
<organism evidence="1 2">
    <name type="scientific">Lentzea alba</name>
    <dbReference type="NCBI Taxonomy" id="2714351"/>
    <lineage>
        <taxon>Bacteria</taxon>
        <taxon>Bacillati</taxon>
        <taxon>Actinomycetota</taxon>
        <taxon>Actinomycetes</taxon>
        <taxon>Pseudonocardiales</taxon>
        <taxon>Pseudonocardiaceae</taxon>
        <taxon>Lentzea</taxon>
    </lineage>
</organism>
<sequence>MDLTETFSAEPNATGLDDLPEAWHWSYAPGLDSCAALSADGKHAFRANVRDSFDEGLAVTVLSFAREHGAELIGPPERPLVLVEGFSHPGYAFDTVVAAGPAIHGHYREDAETNAAVRAVLPAFRCEFAGDEDVAEAEYRYLRAAGVPASSWGREPRPFLKMRFRGDNGDLPAVRDFARPKLLVSWTTRHEGRADLFVEFENYRRDVYTVEWTDTWTLTAPGAEPRHVTLEDLLDTMKSALYGPNIAAGTGEFPG</sequence>
<gene>
    <name evidence="1" type="ORF">G7043_44635</name>
</gene>
<dbReference type="AlphaFoldDB" id="A0A7C9W1S3"/>
<protein>
    <submittedName>
        <fullName evidence="1">Uncharacterized protein</fullName>
    </submittedName>
</protein>
<name>A0A7C9W1S3_9PSEU</name>
<dbReference type="RefSeq" id="WP_166055299.1">
    <property type="nucleotide sequence ID" value="NZ_JAAMPJ010000019.1"/>
</dbReference>
<reference evidence="1 2" key="1">
    <citation type="submission" date="2020-03" db="EMBL/GenBank/DDBJ databases">
        <title>Isolation and identification of active actinomycetes.</title>
        <authorList>
            <person name="Sun X."/>
        </authorList>
    </citation>
    <scope>NUCLEOTIDE SEQUENCE [LARGE SCALE GENOMIC DNA]</scope>
    <source>
        <strain evidence="1 2">NEAU-D13</strain>
    </source>
</reference>
<keyword evidence="2" id="KW-1185">Reference proteome</keyword>
<dbReference type="EMBL" id="JAAMPJ010000019">
    <property type="protein sequence ID" value="NGY65996.1"/>
    <property type="molecule type" value="Genomic_DNA"/>
</dbReference>
<dbReference type="Proteomes" id="UP000481360">
    <property type="component" value="Unassembled WGS sequence"/>
</dbReference>